<name>A0A9P9EV38_9HYPO</name>
<reference evidence="2" key="1">
    <citation type="journal article" date="2021" name="Nat. Commun.">
        <title>Genetic determinants of endophytism in the Arabidopsis root mycobiome.</title>
        <authorList>
            <person name="Mesny F."/>
            <person name="Miyauchi S."/>
            <person name="Thiergart T."/>
            <person name="Pickel B."/>
            <person name="Atanasova L."/>
            <person name="Karlsson M."/>
            <person name="Huettel B."/>
            <person name="Barry K.W."/>
            <person name="Haridas S."/>
            <person name="Chen C."/>
            <person name="Bauer D."/>
            <person name="Andreopoulos W."/>
            <person name="Pangilinan J."/>
            <person name="LaButti K."/>
            <person name="Riley R."/>
            <person name="Lipzen A."/>
            <person name="Clum A."/>
            <person name="Drula E."/>
            <person name="Henrissat B."/>
            <person name="Kohler A."/>
            <person name="Grigoriev I.V."/>
            <person name="Martin F.M."/>
            <person name="Hacquard S."/>
        </authorList>
    </citation>
    <scope>NUCLEOTIDE SEQUENCE</scope>
    <source>
        <strain evidence="2">MPI-CAGE-AT-0021</strain>
    </source>
</reference>
<evidence type="ECO:0000313" key="3">
    <source>
        <dbReference type="Proteomes" id="UP000717696"/>
    </source>
</evidence>
<keyword evidence="1" id="KW-0472">Membrane</keyword>
<keyword evidence="1" id="KW-0812">Transmembrane</keyword>
<gene>
    <name evidence="2" type="ORF">B0J13DRAFT_525088</name>
</gene>
<proteinExistence type="predicted"/>
<comment type="caution">
    <text evidence="2">The sequence shown here is derived from an EMBL/GenBank/DDBJ whole genome shotgun (WGS) entry which is preliminary data.</text>
</comment>
<sequence>MCCCRRKKLTRAQKAASRFEDYKKCLTAGLLAAIVALGLSAAVIAKVPGNAVMIWHLCLSILTGTIMIILLARADKFAPVDGCPTITKAGVGIYATILFVGALWVSALVSLLFDWPSDSTGDTFNKRYDGKLGIEHGVSNGPVWGCFVVDVAFVVGTFEPVFNLARAMHHAKKAREESDIVP</sequence>
<organism evidence="2 3">
    <name type="scientific">Dactylonectria estremocensis</name>
    <dbReference type="NCBI Taxonomy" id="1079267"/>
    <lineage>
        <taxon>Eukaryota</taxon>
        <taxon>Fungi</taxon>
        <taxon>Dikarya</taxon>
        <taxon>Ascomycota</taxon>
        <taxon>Pezizomycotina</taxon>
        <taxon>Sordariomycetes</taxon>
        <taxon>Hypocreomycetidae</taxon>
        <taxon>Hypocreales</taxon>
        <taxon>Nectriaceae</taxon>
        <taxon>Dactylonectria</taxon>
    </lineage>
</organism>
<feature type="transmembrane region" description="Helical" evidence="1">
    <location>
        <begin position="142"/>
        <end position="165"/>
    </location>
</feature>
<feature type="transmembrane region" description="Helical" evidence="1">
    <location>
        <begin position="52"/>
        <end position="72"/>
    </location>
</feature>
<evidence type="ECO:0000256" key="1">
    <source>
        <dbReference type="SAM" id="Phobius"/>
    </source>
</evidence>
<accession>A0A9P9EV38</accession>
<keyword evidence="1" id="KW-1133">Transmembrane helix</keyword>
<dbReference type="AlphaFoldDB" id="A0A9P9EV38"/>
<protein>
    <submittedName>
        <fullName evidence="2">Uncharacterized protein</fullName>
    </submittedName>
</protein>
<evidence type="ECO:0000313" key="2">
    <source>
        <dbReference type="EMBL" id="KAH7145552.1"/>
    </source>
</evidence>
<dbReference type="Proteomes" id="UP000717696">
    <property type="component" value="Unassembled WGS sequence"/>
</dbReference>
<keyword evidence="3" id="KW-1185">Reference proteome</keyword>
<dbReference type="OrthoDB" id="10346188at2759"/>
<dbReference type="SUPFAM" id="SSF103473">
    <property type="entry name" value="MFS general substrate transporter"/>
    <property type="match status" value="1"/>
</dbReference>
<dbReference type="EMBL" id="JAGMUU010000009">
    <property type="protein sequence ID" value="KAH7145552.1"/>
    <property type="molecule type" value="Genomic_DNA"/>
</dbReference>
<dbReference type="InterPro" id="IPR036259">
    <property type="entry name" value="MFS_trans_sf"/>
</dbReference>
<feature type="transmembrane region" description="Helical" evidence="1">
    <location>
        <begin position="93"/>
        <end position="113"/>
    </location>
</feature>